<reference evidence="2" key="1">
    <citation type="submission" date="2016-05" db="EMBL/GenBank/DDBJ databases">
        <title>Microbial consortia oxidize butane by reversing methanogenesis.</title>
        <authorList>
            <person name="Laso-Perez R."/>
            <person name="Richter M."/>
            <person name="Wegener G."/>
            <person name="Musat F."/>
        </authorList>
    </citation>
    <scope>NUCLEOTIDE SEQUENCE [LARGE SCALE GENOMIC DNA]</scope>
    <source>
        <strain evidence="2">BOX1</strain>
    </source>
</reference>
<organism evidence="2 3">
    <name type="scientific">Candidatus Syntropharchaeum butanivorans</name>
    <dbReference type="NCBI Taxonomy" id="1839936"/>
    <lineage>
        <taxon>Archaea</taxon>
        <taxon>Methanobacteriati</taxon>
        <taxon>Methanobacteriota</taxon>
        <taxon>Stenosarchaea group</taxon>
        <taxon>Methanomicrobia</taxon>
        <taxon>Methanosarcinales</taxon>
        <taxon>ANME-2 cluster</taxon>
        <taxon>Candidatus Syntropharchaeum</taxon>
    </lineage>
</organism>
<dbReference type="AlphaFoldDB" id="A0A1F2P3B8"/>
<gene>
    <name evidence="2" type="ORF">SBU_001350</name>
</gene>
<proteinExistence type="predicted"/>
<feature type="transmembrane region" description="Helical" evidence="1">
    <location>
        <begin position="6"/>
        <end position="27"/>
    </location>
</feature>
<keyword evidence="1" id="KW-0472">Membrane</keyword>
<evidence type="ECO:0000313" key="2">
    <source>
        <dbReference type="EMBL" id="OFV65767.1"/>
    </source>
</evidence>
<keyword evidence="1" id="KW-1133">Transmembrane helix</keyword>
<protein>
    <submittedName>
        <fullName evidence="2">Uncharacterized protein</fullName>
    </submittedName>
</protein>
<dbReference type="Proteomes" id="UP000185779">
    <property type="component" value="Unassembled WGS sequence"/>
</dbReference>
<sequence>MSKQGISPVNLAGAMFKIVLIAIFFSIDITPVSKEEETRY</sequence>
<evidence type="ECO:0000256" key="1">
    <source>
        <dbReference type="SAM" id="Phobius"/>
    </source>
</evidence>
<name>A0A1F2P3B8_9EURY</name>
<keyword evidence="3" id="KW-1185">Reference proteome</keyword>
<keyword evidence="1" id="KW-0812">Transmembrane</keyword>
<accession>A0A1F2P3B8</accession>
<dbReference type="EMBL" id="LYOR01000007">
    <property type="protein sequence ID" value="OFV65767.1"/>
    <property type="molecule type" value="Genomic_DNA"/>
</dbReference>
<comment type="caution">
    <text evidence="2">The sequence shown here is derived from an EMBL/GenBank/DDBJ whole genome shotgun (WGS) entry which is preliminary data.</text>
</comment>
<evidence type="ECO:0000313" key="3">
    <source>
        <dbReference type="Proteomes" id="UP000185779"/>
    </source>
</evidence>